<feature type="domain" description="MaoC-like" evidence="1">
    <location>
        <begin position="23"/>
        <end position="127"/>
    </location>
</feature>
<evidence type="ECO:0000259" key="1">
    <source>
        <dbReference type="Pfam" id="PF01575"/>
    </source>
</evidence>
<dbReference type="AlphaFoldDB" id="A0A658R2Y3"/>
<dbReference type="InterPro" id="IPR029069">
    <property type="entry name" value="HotDog_dom_sf"/>
</dbReference>
<evidence type="ECO:0000313" key="3">
    <source>
        <dbReference type="Proteomes" id="UP000198263"/>
    </source>
</evidence>
<keyword evidence="3" id="KW-1185">Reference proteome</keyword>
<dbReference type="Pfam" id="PF01575">
    <property type="entry name" value="MaoC_dehydratas"/>
    <property type="match status" value="1"/>
</dbReference>
<dbReference type="CDD" id="cd03449">
    <property type="entry name" value="R_hydratase"/>
    <property type="match status" value="1"/>
</dbReference>
<dbReference type="EMBL" id="FCNV02000012">
    <property type="protein sequence ID" value="SAL43723.1"/>
    <property type="molecule type" value="Genomic_DNA"/>
</dbReference>
<reference evidence="2 3" key="1">
    <citation type="submission" date="2016-01" db="EMBL/GenBank/DDBJ databases">
        <authorList>
            <person name="Peeters C."/>
        </authorList>
    </citation>
    <scope>NUCLEOTIDE SEQUENCE [LARGE SCALE GENOMIC DNA]</scope>
    <source>
        <strain evidence="2">LMG 29315</strain>
    </source>
</reference>
<sequence length="157" mass="16873">MNANTPNLPALLRFDDVEIGRAQVIDHTVTEAEVEAFGKLSGDLNPLHMDDAFASRSPFGRRVVHGLLTAALVSAAHTELTGPGFAYVGQELRFTGPVYIGDTVTINVCVVEKKPAKRVLVMDTTVRNQHGHVVLSGLSALKELRFVDANVARTAVA</sequence>
<comment type="caution">
    <text evidence="2">The sequence shown here is derived from an EMBL/GenBank/DDBJ whole genome shotgun (WGS) entry which is preliminary data.</text>
</comment>
<proteinExistence type="predicted"/>
<dbReference type="PRINTS" id="PR01483">
    <property type="entry name" value="FASYNTHASE"/>
</dbReference>
<dbReference type="InterPro" id="IPR003965">
    <property type="entry name" value="Fatty_acid_synthase"/>
</dbReference>
<dbReference type="GO" id="GO:0005835">
    <property type="term" value="C:fatty acid synthase complex"/>
    <property type="evidence" value="ECO:0007669"/>
    <property type="project" value="InterPro"/>
</dbReference>
<protein>
    <submittedName>
        <fullName evidence="2">Bifunctional enoyl-CoA hydratase/phosphate acetyltransferase</fullName>
    </submittedName>
</protein>
<dbReference type="OrthoDB" id="9800237at2"/>
<organism evidence="2 3">
    <name type="scientific">Caballeronia concitans</name>
    <dbReference type="NCBI Taxonomy" id="1777133"/>
    <lineage>
        <taxon>Bacteria</taxon>
        <taxon>Pseudomonadati</taxon>
        <taxon>Pseudomonadota</taxon>
        <taxon>Betaproteobacteria</taxon>
        <taxon>Burkholderiales</taxon>
        <taxon>Burkholderiaceae</taxon>
        <taxon>Caballeronia</taxon>
    </lineage>
</organism>
<dbReference type="Gene3D" id="3.10.129.10">
    <property type="entry name" value="Hotdog Thioesterase"/>
    <property type="match status" value="1"/>
</dbReference>
<keyword evidence="2" id="KW-0808">Transferase</keyword>
<dbReference type="GO" id="GO:0006633">
    <property type="term" value="P:fatty acid biosynthetic process"/>
    <property type="evidence" value="ECO:0007669"/>
    <property type="project" value="InterPro"/>
</dbReference>
<dbReference type="InterPro" id="IPR002539">
    <property type="entry name" value="MaoC-like_dom"/>
</dbReference>
<dbReference type="SUPFAM" id="SSF54637">
    <property type="entry name" value="Thioesterase/thiol ester dehydrase-isomerase"/>
    <property type="match status" value="1"/>
</dbReference>
<dbReference type="GO" id="GO:0004312">
    <property type="term" value="F:fatty acid synthase activity"/>
    <property type="evidence" value="ECO:0007669"/>
    <property type="project" value="InterPro"/>
</dbReference>
<dbReference type="RefSeq" id="WP_040053661.1">
    <property type="nucleotide sequence ID" value="NZ_FCNV02000012.1"/>
</dbReference>
<dbReference type="InterPro" id="IPR050965">
    <property type="entry name" value="UPF0336/Enoyl-CoA_hydratase"/>
</dbReference>
<evidence type="ECO:0000313" key="2">
    <source>
        <dbReference type="EMBL" id="SAL43723.1"/>
    </source>
</evidence>
<dbReference type="Proteomes" id="UP000198263">
    <property type="component" value="Unassembled WGS sequence"/>
</dbReference>
<gene>
    <name evidence="2" type="ORF">AWB72_04604</name>
</gene>
<dbReference type="PANTHER" id="PTHR43437:SF3">
    <property type="entry name" value="HYDROXYACYL-THIOESTER DEHYDRATASE TYPE 2, MITOCHONDRIAL"/>
    <property type="match status" value="1"/>
</dbReference>
<dbReference type="PANTHER" id="PTHR43437">
    <property type="entry name" value="HYDROXYACYL-THIOESTER DEHYDRATASE TYPE 2, MITOCHONDRIAL-RELATED"/>
    <property type="match status" value="1"/>
</dbReference>
<dbReference type="GO" id="GO:0019171">
    <property type="term" value="F:(3R)-hydroxyacyl-[acyl-carrier-protein] dehydratase activity"/>
    <property type="evidence" value="ECO:0007669"/>
    <property type="project" value="TreeGrafter"/>
</dbReference>
<name>A0A658R2Y3_9BURK</name>
<accession>A0A658R2Y3</accession>